<protein>
    <submittedName>
        <fullName evidence="5">GntR family transcriptional regulator</fullName>
    </submittedName>
</protein>
<sequence>MPTETDDKNHSLFDVVPPAARLADTVTQSIADALLEGRIAPGEALPSEGEIARTFGVSKPIAREALRQLAGVGLIHTQQGKVARAKALNGEPLERFYGFAVRSSLTRLQEANEMRRVVETGIAQLAAQRRNDEGLEQMRAATSKMRSTMLHPHRFTECDIEFHLGMARATGNSMIVVQMEGLGSIQREVSELFTRRSNRSAADWEKTIERHEAVLKAIVEGDEEAVAVAIRDHYAAADIASLEVADILGENSHG</sequence>
<dbReference type="PATRIC" id="fig|472175.3.peg.392"/>
<dbReference type="GO" id="GO:0003677">
    <property type="term" value="F:DNA binding"/>
    <property type="evidence" value="ECO:0007669"/>
    <property type="project" value="UniProtKB-KW"/>
</dbReference>
<dbReference type="PANTHER" id="PTHR43537:SF5">
    <property type="entry name" value="UXU OPERON TRANSCRIPTIONAL REGULATOR"/>
    <property type="match status" value="1"/>
</dbReference>
<evidence type="ECO:0000313" key="6">
    <source>
        <dbReference type="Proteomes" id="UP000053675"/>
    </source>
</evidence>
<accession>A0A084U8S7</accession>
<name>A0A084U8S7_9HYPH</name>
<dbReference type="PANTHER" id="PTHR43537">
    <property type="entry name" value="TRANSCRIPTIONAL REGULATOR, GNTR FAMILY"/>
    <property type="match status" value="1"/>
</dbReference>
<evidence type="ECO:0000259" key="4">
    <source>
        <dbReference type="PROSITE" id="PS50949"/>
    </source>
</evidence>
<comment type="caution">
    <text evidence="5">The sequence shown here is derived from an EMBL/GenBank/DDBJ whole genome shotgun (WGS) entry which is preliminary data.</text>
</comment>
<dbReference type="InterPro" id="IPR008920">
    <property type="entry name" value="TF_FadR/GntR_C"/>
</dbReference>
<dbReference type="SMART" id="SM00895">
    <property type="entry name" value="FCD"/>
    <property type="match status" value="1"/>
</dbReference>
<evidence type="ECO:0000256" key="3">
    <source>
        <dbReference type="ARBA" id="ARBA00023163"/>
    </source>
</evidence>
<gene>
    <name evidence="5" type="ORF">EL18_00378</name>
</gene>
<feature type="domain" description="HTH gntR-type" evidence="4">
    <location>
        <begin position="20"/>
        <end position="88"/>
    </location>
</feature>
<dbReference type="InterPro" id="IPR036390">
    <property type="entry name" value="WH_DNA-bd_sf"/>
</dbReference>
<evidence type="ECO:0000256" key="1">
    <source>
        <dbReference type="ARBA" id="ARBA00023015"/>
    </source>
</evidence>
<dbReference type="Pfam" id="PF00392">
    <property type="entry name" value="GntR"/>
    <property type="match status" value="1"/>
</dbReference>
<keyword evidence="2" id="KW-0238">DNA-binding</keyword>
<dbReference type="GO" id="GO:0003700">
    <property type="term" value="F:DNA-binding transcription factor activity"/>
    <property type="evidence" value="ECO:0007669"/>
    <property type="project" value="InterPro"/>
</dbReference>
<dbReference type="AlphaFoldDB" id="A0A084U8S7"/>
<proteinExistence type="predicted"/>
<dbReference type="SUPFAM" id="SSF46785">
    <property type="entry name" value="Winged helix' DNA-binding domain"/>
    <property type="match status" value="1"/>
</dbReference>
<dbReference type="InterPro" id="IPR011711">
    <property type="entry name" value="GntR_C"/>
</dbReference>
<organism evidence="5 6">
    <name type="scientific">Nitratireductor basaltis</name>
    <dbReference type="NCBI Taxonomy" id="472175"/>
    <lineage>
        <taxon>Bacteria</taxon>
        <taxon>Pseudomonadati</taxon>
        <taxon>Pseudomonadota</taxon>
        <taxon>Alphaproteobacteria</taxon>
        <taxon>Hyphomicrobiales</taxon>
        <taxon>Phyllobacteriaceae</taxon>
        <taxon>Nitratireductor</taxon>
    </lineage>
</organism>
<reference evidence="5 6" key="1">
    <citation type="submission" date="2014-05" db="EMBL/GenBank/DDBJ databases">
        <title>Draft Genome Sequence of Nitratireductor basaltis Strain UMTGB225, A Marine Bacterium Isolated from Green Barrel Tunicate.</title>
        <authorList>
            <person name="Gan H.Y."/>
        </authorList>
    </citation>
    <scope>NUCLEOTIDE SEQUENCE [LARGE SCALE GENOMIC DNA]</scope>
    <source>
        <strain evidence="5 6">UMTGB225</strain>
    </source>
</reference>
<keyword evidence="1" id="KW-0805">Transcription regulation</keyword>
<dbReference type="SUPFAM" id="SSF48008">
    <property type="entry name" value="GntR ligand-binding domain-like"/>
    <property type="match status" value="1"/>
</dbReference>
<dbReference type="STRING" id="472175.EL18_00378"/>
<keyword evidence="3" id="KW-0804">Transcription</keyword>
<dbReference type="InterPro" id="IPR036388">
    <property type="entry name" value="WH-like_DNA-bd_sf"/>
</dbReference>
<dbReference type="RefSeq" id="WP_036483729.1">
    <property type="nucleotide sequence ID" value="NZ_JMQM01000001.1"/>
</dbReference>
<dbReference type="SMART" id="SM00345">
    <property type="entry name" value="HTH_GNTR"/>
    <property type="match status" value="1"/>
</dbReference>
<keyword evidence="6" id="KW-1185">Reference proteome</keyword>
<dbReference type="Proteomes" id="UP000053675">
    <property type="component" value="Unassembled WGS sequence"/>
</dbReference>
<dbReference type="Gene3D" id="1.10.10.10">
    <property type="entry name" value="Winged helix-like DNA-binding domain superfamily/Winged helix DNA-binding domain"/>
    <property type="match status" value="1"/>
</dbReference>
<dbReference type="EMBL" id="JMQM01000001">
    <property type="protein sequence ID" value="KFB09363.1"/>
    <property type="molecule type" value="Genomic_DNA"/>
</dbReference>
<dbReference type="CDD" id="cd07377">
    <property type="entry name" value="WHTH_GntR"/>
    <property type="match status" value="1"/>
</dbReference>
<dbReference type="eggNOG" id="COG2186">
    <property type="taxonomic scope" value="Bacteria"/>
</dbReference>
<evidence type="ECO:0000256" key="2">
    <source>
        <dbReference type="ARBA" id="ARBA00023125"/>
    </source>
</evidence>
<evidence type="ECO:0000313" key="5">
    <source>
        <dbReference type="EMBL" id="KFB09363.1"/>
    </source>
</evidence>
<dbReference type="PROSITE" id="PS50949">
    <property type="entry name" value="HTH_GNTR"/>
    <property type="match status" value="1"/>
</dbReference>
<dbReference type="OrthoDB" id="7173258at2"/>
<dbReference type="InterPro" id="IPR000524">
    <property type="entry name" value="Tscrpt_reg_HTH_GntR"/>
</dbReference>
<dbReference type="Gene3D" id="1.20.120.530">
    <property type="entry name" value="GntR ligand-binding domain-like"/>
    <property type="match status" value="1"/>
</dbReference>
<dbReference type="Pfam" id="PF07729">
    <property type="entry name" value="FCD"/>
    <property type="match status" value="1"/>
</dbReference>
<dbReference type="PRINTS" id="PR00035">
    <property type="entry name" value="HTHGNTR"/>
</dbReference>